<dbReference type="Pfam" id="PF07859">
    <property type="entry name" value="Abhydrolase_3"/>
    <property type="match status" value="1"/>
</dbReference>
<dbReference type="EMBL" id="JACCCC010000001">
    <property type="protein sequence ID" value="NYE48466.1"/>
    <property type="molecule type" value="Genomic_DNA"/>
</dbReference>
<dbReference type="PANTHER" id="PTHR48081">
    <property type="entry name" value="AB HYDROLASE SUPERFAMILY PROTEIN C4A8.06C"/>
    <property type="match status" value="1"/>
</dbReference>
<dbReference type="PANTHER" id="PTHR48081:SF33">
    <property type="entry name" value="KYNURENINE FORMAMIDASE"/>
    <property type="match status" value="1"/>
</dbReference>
<evidence type="ECO:0000313" key="3">
    <source>
        <dbReference type="EMBL" id="NYE48466.1"/>
    </source>
</evidence>
<dbReference type="InterPro" id="IPR029058">
    <property type="entry name" value="AB_hydrolase_fold"/>
</dbReference>
<dbReference type="EC" id="3.5.1.9" evidence="3"/>
<keyword evidence="4" id="KW-1185">Reference proteome</keyword>
<comment type="caution">
    <text evidence="3">The sequence shown here is derived from an EMBL/GenBank/DDBJ whole genome shotgun (WGS) entry which is preliminary data.</text>
</comment>
<protein>
    <submittedName>
        <fullName evidence="3">Arylformamidase</fullName>
        <ecNumber evidence="3">3.5.1.9</ecNumber>
    </submittedName>
</protein>
<dbReference type="Gene3D" id="3.40.50.1820">
    <property type="entry name" value="alpha/beta hydrolase"/>
    <property type="match status" value="1"/>
</dbReference>
<proteinExistence type="predicted"/>
<dbReference type="SUPFAM" id="SSF53474">
    <property type="entry name" value="alpha/beta-Hydrolases"/>
    <property type="match status" value="1"/>
</dbReference>
<sequence>MAAYREHSGAARRRMVWRRFRYASSPRSTVDFFPAGAGSPLLVYVHGGYWQELSAPDSCFPAPGLVGQGVSFAALGYELAPGRTLSGIVDMVGEGLRWLWSNAGALEVDPQRIIAAGSSAGAHLVAMNLLRGRADAIIATAVLLSGVYDLEPVRLSYVNEALGLTRAAAVRNSPLLRLADPLPPLVLAIGENETSEFTRQHREFSRATRPLCTRHMEFTVPGRNHFDLVFDLSDPDSALGGAVAAAAANRRRTPAP</sequence>
<accession>A0A852TVF4</accession>
<dbReference type="Proteomes" id="UP000589036">
    <property type="component" value="Unassembled WGS sequence"/>
</dbReference>
<feature type="domain" description="Alpha/beta hydrolase fold-3" evidence="2">
    <location>
        <begin position="42"/>
        <end position="154"/>
    </location>
</feature>
<dbReference type="RefSeq" id="WP_218882512.1">
    <property type="nucleotide sequence ID" value="NZ_BAAAYY010000004.1"/>
</dbReference>
<keyword evidence="1 3" id="KW-0378">Hydrolase</keyword>
<name>A0A852TVF4_9ACTN</name>
<evidence type="ECO:0000256" key="1">
    <source>
        <dbReference type="ARBA" id="ARBA00022801"/>
    </source>
</evidence>
<evidence type="ECO:0000259" key="2">
    <source>
        <dbReference type="Pfam" id="PF07859"/>
    </source>
</evidence>
<dbReference type="AlphaFoldDB" id="A0A852TVF4"/>
<dbReference type="InterPro" id="IPR050300">
    <property type="entry name" value="GDXG_lipolytic_enzyme"/>
</dbReference>
<organism evidence="3 4">
    <name type="scientific">Spinactinospora alkalitolerans</name>
    <dbReference type="NCBI Taxonomy" id="687207"/>
    <lineage>
        <taxon>Bacteria</taxon>
        <taxon>Bacillati</taxon>
        <taxon>Actinomycetota</taxon>
        <taxon>Actinomycetes</taxon>
        <taxon>Streptosporangiales</taxon>
        <taxon>Nocardiopsidaceae</taxon>
        <taxon>Spinactinospora</taxon>
    </lineage>
</organism>
<dbReference type="InterPro" id="IPR013094">
    <property type="entry name" value="AB_hydrolase_3"/>
</dbReference>
<gene>
    <name evidence="3" type="ORF">HDA32_003586</name>
</gene>
<dbReference type="GO" id="GO:0004061">
    <property type="term" value="F:arylformamidase activity"/>
    <property type="evidence" value="ECO:0007669"/>
    <property type="project" value="UniProtKB-EC"/>
</dbReference>
<reference evidence="3 4" key="1">
    <citation type="submission" date="2020-07" db="EMBL/GenBank/DDBJ databases">
        <title>Sequencing the genomes of 1000 actinobacteria strains.</title>
        <authorList>
            <person name="Klenk H.-P."/>
        </authorList>
    </citation>
    <scope>NUCLEOTIDE SEQUENCE [LARGE SCALE GENOMIC DNA]</scope>
    <source>
        <strain evidence="3 4">CXB654</strain>
    </source>
</reference>
<evidence type="ECO:0000313" key="4">
    <source>
        <dbReference type="Proteomes" id="UP000589036"/>
    </source>
</evidence>